<gene>
    <name evidence="1" type="ORF">F383_07640</name>
</gene>
<sequence>MFDIGDMHMLGCHAWLVISCLSCLIDELSLVTLRARLRQWSRWYHI</sequence>
<evidence type="ECO:0000313" key="1">
    <source>
        <dbReference type="EMBL" id="KHG19743.1"/>
    </source>
</evidence>
<protein>
    <submittedName>
        <fullName evidence="1">Uncharacterized protein</fullName>
    </submittedName>
</protein>
<name>A0A0B0NZ22_GOSAR</name>
<keyword evidence="2" id="KW-1185">Reference proteome</keyword>
<organism evidence="1 2">
    <name type="scientific">Gossypium arboreum</name>
    <name type="common">Tree cotton</name>
    <name type="synonym">Gossypium nanking</name>
    <dbReference type="NCBI Taxonomy" id="29729"/>
    <lineage>
        <taxon>Eukaryota</taxon>
        <taxon>Viridiplantae</taxon>
        <taxon>Streptophyta</taxon>
        <taxon>Embryophyta</taxon>
        <taxon>Tracheophyta</taxon>
        <taxon>Spermatophyta</taxon>
        <taxon>Magnoliopsida</taxon>
        <taxon>eudicotyledons</taxon>
        <taxon>Gunneridae</taxon>
        <taxon>Pentapetalae</taxon>
        <taxon>rosids</taxon>
        <taxon>malvids</taxon>
        <taxon>Malvales</taxon>
        <taxon>Malvaceae</taxon>
        <taxon>Malvoideae</taxon>
        <taxon>Gossypium</taxon>
    </lineage>
</organism>
<dbReference type="EMBL" id="KN413840">
    <property type="protein sequence ID" value="KHG19743.1"/>
    <property type="molecule type" value="Genomic_DNA"/>
</dbReference>
<reference evidence="2" key="1">
    <citation type="submission" date="2014-09" db="EMBL/GenBank/DDBJ databases">
        <authorList>
            <person name="Mudge J."/>
            <person name="Ramaraj T."/>
            <person name="Lindquist I.E."/>
            <person name="Bharti A.K."/>
            <person name="Sundararajan A."/>
            <person name="Cameron C.T."/>
            <person name="Woodward J.E."/>
            <person name="May G.D."/>
            <person name="Brubaker C."/>
            <person name="Broadhvest J."/>
            <person name="Wilkins T.A."/>
        </authorList>
    </citation>
    <scope>NUCLEOTIDE SEQUENCE</scope>
    <source>
        <strain evidence="2">cv. AKA8401</strain>
    </source>
</reference>
<evidence type="ECO:0000313" key="2">
    <source>
        <dbReference type="Proteomes" id="UP000032142"/>
    </source>
</evidence>
<dbReference type="Proteomes" id="UP000032142">
    <property type="component" value="Unassembled WGS sequence"/>
</dbReference>
<dbReference type="AlphaFoldDB" id="A0A0B0NZ22"/>
<accession>A0A0B0NZ22</accession>
<proteinExistence type="predicted"/>